<dbReference type="EMBL" id="SKBQ01000026">
    <property type="protein sequence ID" value="TPX14770.1"/>
    <property type="molecule type" value="Genomic_DNA"/>
</dbReference>
<evidence type="ECO:0000313" key="2">
    <source>
        <dbReference type="Proteomes" id="UP000319257"/>
    </source>
</evidence>
<reference evidence="1 2" key="1">
    <citation type="submission" date="2019-06" db="EMBL/GenBank/DDBJ databases">
        <title>Draft genome sequence of the filamentous fungus Phialemoniopsis curvata isolated from diesel fuel.</title>
        <authorList>
            <person name="Varaljay V.A."/>
            <person name="Lyon W.J."/>
            <person name="Crouch A.L."/>
            <person name="Drake C.E."/>
            <person name="Hollomon J.M."/>
            <person name="Nadeau L.J."/>
            <person name="Nunn H.S."/>
            <person name="Stevenson B.S."/>
            <person name="Bojanowski C.L."/>
            <person name="Crookes-Goodson W.J."/>
        </authorList>
    </citation>
    <scope>NUCLEOTIDE SEQUENCE [LARGE SCALE GENOMIC DNA]</scope>
    <source>
        <strain evidence="1 2">D216</strain>
    </source>
</reference>
<dbReference type="OrthoDB" id="10057496at2759"/>
<protein>
    <submittedName>
        <fullName evidence="1">Uncharacterized protein</fullName>
    </submittedName>
</protein>
<gene>
    <name evidence="1" type="ORF">E0L32_005165</name>
</gene>
<dbReference type="InParanoid" id="A0A507BE21"/>
<dbReference type="Proteomes" id="UP000319257">
    <property type="component" value="Unassembled WGS sequence"/>
</dbReference>
<dbReference type="GeneID" id="41972612"/>
<dbReference type="RefSeq" id="XP_030996481.1">
    <property type="nucleotide sequence ID" value="XM_031139656.1"/>
</dbReference>
<sequence>MSYAYGPQGANSVFGRDAGAQPPPRGAGAGCMVPLNMAQAWNLYSWYSQLSNPWSMQWLNTLGLGSRPPQNPPAFNPDMPAAQLANSTGGVGCEPGYNYFFPAEHTKVHVLKTGGILPWQLSTDFKIDFHACMVPTNVKLRDLMKGFGADNPNPMMNHIYEVTMGSGNGQWYKGLHFSGDQLDEMERPISSLGWNGDRTGLPGDKDVVWLYLTKG</sequence>
<name>A0A507BE21_9PEZI</name>
<evidence type="ECO:0000313" key="1">
    <source>
        <dbReference type="EMBL" id="TPX14770.1"/>
    </source>
</evidence>
<keyword evidence="2" id="KW-1185">Reference proteome</keyword>
<proteinExistence type="predicted"/>
<accession>A0A507BE21</accession>
<comment type="caution">
    <text evidence="1">The sequence shown here is derived from an EMBL/GenBank/DDBJ whole genome shotgun (WGS) entry which is preliminary data.</text>
</comment>
<dbReference type="AlphaFoldDB" id="A0A507BE21"/>
<organism evidence="1 2">
    <name type="scientific">Thyridium curvatum</name>
    <dbReference type="NCBI Taxonomy" id="1093900"/>
    <lineage>
        <taxon>Eukaryota</taxon>
        <taxon>Fungi</taxon>
        <taxon>Dikarya</taxon>
        <taxon>Ascomycota</taxon>
        <taxon>Pezizomycotina</taxon>
        <taxon>Sordariomycetes</taxon>
        <taxon>Sordariomycetidae</taxon>
        <taxon>Thyridiales</taxon>
        <taxon>Thyridiaceae</taxon>
        <taxon>Thyridium</taxon>
    </lineage>
</organism>